<evidence type="ECO:0000313" key="4">
    <source>
        <dbReference type="EMBL" id="KKN03799.1"/>
    </source>
</evidence>
<dbReference type="PROSITE" id="PS00893">
    <property type="entry name" value="NUDIX_BOX"/>
    <property type="match status" value="1"/>
</dbReference>
<dbReference type="PROSITE" id="PS51462">
    <property type="entry name" value="NUDIX"/>
    <property type="match status" value="1"/>
</dbReference>
<dbReference type="GO" id="GO:0006753">
    <property type="term" value="P:nucleoside phosphate metabolic process"/>
    <property type="evidence" value="ECO:0007669"/>
    <property type="project" value="TreeGrafter"/>
</dbReference>
<dbReference type="PANTHER" id="PTHR11839">
    <property type="entry name" value="UDP/ADP-SUGAR PYROPHOSPHATASE"/>
    <property type="match status" value="1"/>
</dbReference>
<evidence type="ECO:0000259" key="3">
    <source>
        <dbReference type="PROSITE" id="PS51462"/>
    </source>
</evidence>
<evidence type="ECO:0000256" key="1">
    <source>
        <dbReference type="ARBA" id="ARBA00001946"/>
    </source>
</evidence>
<comment type="cofactor">
    <cofactor evidence="1">
        <name>Mg(2+)</name>
        <dbReference type="ChEBI" id="CHEBI:18420"/>
    </cofactor>
</comment>
<dbReference type="InterPro" id="IPR015797">
    <property type="entry name" value="NUDIX_hydrolase-like_dom_sf"/>
</dbReference>
<gene>
    <name evidence="4" type="ORF">LCGC14_1104100</name>
</gene>
<keyword evidence="2" id="KW-0378">Hydrolase</keyword>
<reference evidence="4" key="1">
    <citation type="journal article" date="2015" name="Nature">
        <title>Complex archaea that bridge the gap between prokaryotes and eukaryotes.</title>
        <authorList>
            <person name="Spang A."/>
            <person name="Saw J.H."/>
            <person name="Jorgensen S.L."/>
            <person name="Zaremba-Niedzwiedzka K."/>
            <person name="Martijn J."/>
            <person name="Lind A.E."/>
            <person name="van Eijk R."/>
            <person name="Schleper C."/>
            <person name="Guy L."/>
            <person name="Ettema T.J."/>
        </authorList>
    </citation>
    <scope>NUCLEOTIDE SEQUENCE</scope>
</reference>
<sequence length="188" mass="20936">MKRTGKKVLWEGRHIRAVSLAYQDREGVERLWEAVERVNSKSVVIIIPVTVSGELVLIKQYRPALDRFVVEFPAGLVDDGESPIEAARRELIEETGYVTGQMAPLVSTAMSSGIHGEPWHVFLAREAIRASSSELSEHKPDDNEDIEVINVPLATYREALREMSGNGSLVDIRVFGLVELARAELCEP</sequence>
<dbReference type="Gene3D" id="3.90.79.10">
    <property type="entry name" value="Nucleoside Triphosphate Pyrophosphohydrolase"/>
    <property type="match status" value="1"/>
</dbReference>
<name>A0A0F9MD96_9ZZZZ</name>
<dbReference type="GO" id="GO:0016787">
    <property type="term" value="F:hydrolase activity"/>
    <property type="evidence" value="ECO:0007669"/>
    <property type="project" value="UniProtKB-KW"/>
</dbReference>
<accession>A0A0F9MD96</accession>
<evidence type="ECO:0000256" key="2">
    <source>
        <dbReference type="ARBA" id="ARBA00022801"/>
    </source>
</evidence>
<dbReference type="AlphaFoldDB" id="A0A0F9MD96"/>
<dbReference type="InterPro" id="IPR020084">
    <property type="entry name" value="NUDIX_hydrolase_CS"/>
</dbReference>
<dbReference type="EMBL" id="LAZR01004995">
    <property type="protein sequence ID" value="KKN03799.1"/>
    <property type="molecule type" value="Genomic_DNA"/>
</dbReference>
<dbReference type="PANTHER" id="PTHR11839:SF18">
    <property type="entry name" value="NUDIX HYDROLASE DOMAIN-CONTAINING PROTEIN"/>
    <property type="match status" value="1"/>
</dbReference>
<dbReference type="CDD" id="cd03424">
    <property type="entry name" value="NUDIX_ADPRase_Nudt5_UGPPase_Nudt14"/>
    <property type="match status" value="1"/>
</dbReference>
<proteinExistence type="predicted"/>
<feature type="domain" description="Nudix hydrolase" evidence="3">
    <location>
        <begin position="36"/>
        <end position="173"/>
    </location>
</feature>
<dbReference type="InterPro" id="IPR000086">
    <property type="entry name" value="NUDIX_hydrolase_dom"/>
</dbReference>
<dbReference type="Pfam" id="PF00293">
    <property type="entry name" value="NUDIX"/>
    <property type="match status" value="1"/>
</dbReference>
<organism evidence="4">
    <name type="scientific">marine sediment metagenome</name>
    <dbReference type="NCBI Taxonomy" id="412755"/>
    <lineage>
        <taxon>unclassified sequences</taxon>
        <taxon>metagenomes</taxon>
        <taxon>ecological metagenomes</taxon>
    </lineage>
</organism>
<comment type="caution">
    <text evidence="4">The sequence shown here is derived from an EMBL/GenBank/DDBJ whole genome shotgun (WGS) entry which is preliminary data.</text>
</comment>
<protein>
    <recommendedName>
        <fullName evidence="3">Nudix hydrolase domain-containing protein</fullName>
    </recommendedName>
</protein>
<dbReference type="GO" id="GO:0019693">
    <property type="term" value="P:ribose phosphate metabolic process"/>
    <property type="evidence" value="ECO:0007669"/>
    <property type="project" value="TreeGrafter"/>
</dbReference>
<dbReference type="SUPFAM" id="SSF55811">
    <property type="entry name" value="Nudix"/>
    <property type="match status" value="1"/>
</dbReference>